<dbReference type="InterPro" id="IPR038538">
    <property type="entry name" value="MTERF_sf"/>
</dbReference>
<dbReference type="Pfam" id="PF02536">
    <property type="entry name" value="mTERF"/>
    <property type="match status" value="3"/>
</dbReference>
<reference evidence="4 5" key="1">
    <citation type="submission" date="2023-10" db="EMBL/GenBank/DDBJ databases">
        <title>Chromosome-scale genome assembly provides insights into flower coloration mechanisms of Canna indica.</title>
        <authorList>
            <person name="Li C."/>
        </authorList>
    </citation>
    <scope>NUCLEOTIDE SEQUENCE [LARGE SCALE GENOMIC DNA]</scope>
    <source>
        <tissue evidence="4">Flower</tissue>
    </source>
</reference>
<keyword evidence="5" id="KW-1185">Reference proteome</keyword>
<keyword evidence="2" id="KW-0806">Transcription termination</keyword>
<keyword evidence="3" id="KW-0809">Transit peptide</keyword>
<keyword evidence="2" id="KW-0805">Transcription regulation</keyword>
<evidence type="ECO:0000256" key="2">
    <source>
        <dbReference type="ARBA" id="ARBA00022472"/>
    </source>
</evidence>
<dbReference type="Proteomes" id="UP001327560">
    <property type="component" value="Chromosome 5"/>
</dbReference>
<evidence type="ECO:0000256" key="1">
    <source>
        <dbReference type="ARBA" id="ARBA00007692"/>
    </source>
</evidence>
<evidence type="ECO:0000313" key="5">
    <source>
        <dbReference type="Proteomes" id="UP001327560"/>
    </source>
</evidence>
<dbReference type="Gene3D" id="1.25.70.10">
    <property type="entry name" value="Transcription termination factor 3, mitochondrial"/>
    <property type="match status" value="1"/>
</dbReference>
<protein>
    <submittedName>
        <fullName evidence="4">Uncharacterized protein</fullName>
    </submittedName>
</protein>
<dbReference type="SMART" id="SM00733">
    <property type="entry name" value="Mterf"/>
    <property type="match status" value="4"/>
</dbReference>
<sequence>MLPSIVRRNSLLAYFQVPRLKFLFSSSTVADTAYAGGGPFPVPLSMVEYLVNSWGLSTAEASKASKSLTHLKSTEKPDAVLKFLRSQGFNGSHLKKIAPVRTTVLCCDVDKNLAPKFRSLRNAGFSEAELVEIVASNPMIINLAVPAIFSKLQVWERLFGSRDLLIKRLKRPNSFFGYSIEKRVNPNLEFLRDGCGISEERLSLVVRKNPRFIIRKLDSLHALVSRSDELGMDRKSKMFLWTLYCLHGLKKEGFDAKCKLMMRLGWSQSDLSTAVRKAPNIFCISKVELQKKMDFLVNEGGYTPSCVAKQPMLLFFNLEKRVIPRFRLIEALKSKGLWPAKRKLLSILTLPDKKLMEKFVLPFKEKAPELLDIL</sequence>
<keyword evidence="2" id="KW-0804">Transcription</keyword>
<dbReference type="AlphaFoldDB" id="A0AAQ3KJ75"/>
<dbReference type="FunFam" id="1.25.70.10:FF:000001">
    <property type="entry name" value="Mitochondrial transcription termination factor-like"/>
    <property type="match status" value="1"/>
</dbReference>
<evidence type="ECO:0000256" key="3">
    <source>
        <dbReference type="ARBA" id="ARBA00022946"/>
    </source>
</evidence>
<dbReference type="InterPro" id="IPR003690">
    <property type="entry name" value="MTERF"/>
</dbReference>
<evidence type="ECO:0000313" key="4">
    <source>
        <dbReference type="EMBL" id="WOL08660.1"/>
    </source>
</evidence>
<dbReference type="PANTHER" id="PTHR13068:SF242">
    <property type="entry name" value="OS04G0637500 PROTEIN"/>
    <property type="match status" value="1"/>
</dbReference>
<name>A0AAQ3KJ75_9LILI</name>
<dbReference type="GO" id="GO:0003676">
    <property type="term" value="F:nucleic acid binding"/>
    <property type="evidence" value="ECO:0007669"/>
    <property type="project" value="InterPro"/>
</dbReference>
<organism evidence="4 5">
    <name type="scientific">Canna indica</name>
    <name type="common">Indian-shot</name>
    <dbReference type="NCBI Taxonomy" id="4628"/>
    <lineage>
        <taxon>Eukaryota</taxon>
        <taxon>Viridiplantae</taxon>
        <taxon>Streptophyta</taxon>
        <taxon>Embryophyta</taxon>
        <taxon>Tracheophyta</taxon>
        <taxon>Spermatophyta</taxon>
        <taxon>Magnoliopsida</taxon>
        <taxon>Liliopsida</taxon>
        <taxon>Zingiberales</taxon>
        <taxon>Cannaceae</taxon>
        <taxon>Canna</taxon>
    </lineage>
</organism>
<dbReference type="GO" id="GO:0006353">
    <property type="term" value="P:DNA-templated transcription termination"/>
    <property type="evidence" value="ECO:0007669"/>
    <property type="project" value="UniProtKB-KW"/>
</dbReference>
<proteinExistence type="inferred from homology"/>
<comment type="similarity">
    <text evidence="1">Belongs to the mTERF family.</text>
</comment>
<dbReference type="EMBL" id="CP136894">
    <property type="protein sequence ID" value="WOL08660.1"/>
    <property type="molecule type" value="Genomic_DNA"/>
</dbReference>
<gene>
    <name evidence="4" type="ORF">Cni_G17413</name>
</gene>
<accession>A0AAQ3KJ75</accession>
<dbReference type="PANTHER" id="PTHR13068">
    <property type="entry name" value="CGI-12 PROTEIN-RELATED"/>
    <property type="match status" value="1"/>
</dbReference>